<dbReference type="Pfam" id="PF03795">
    <property type="entry name" value="YCII"/>
    <property type="match status" value="1"/>
</dbReference>
<organism evidence="3 4">
    <name type="scientific">Clostridium disporicum</name>
    <dbReference type="NCBI Taxonomy" id="84024"/>
    <lineage>
        <taxon>Bacteria</taxon>
        <taxon>Bacillati</taxon>
        <taxon>Bacillota</taxon>
        <taxon>Clostridia</taxon>
        <taxon>Eubacteriales</taxon>
        <taxon>Clostridiaceae</taxon>
        <taxon>Clostridium</taxon>
    </lineage>
</organism>
<dbReference type="InterPro" id="IPR005545">
    <property type="entry name" value="YCII"/>
</dbReference>
<dbReference type="Proteomes" id="UP000095594">
    <property type="component" value="Unassembled WGS sequence"/>
</dbReference>
<dbReference type="PANTHER" id="PTHR37828">
    <property type="entry name" value="GSR2449 PROTEIN"/>
    <property type="match status" value="1"/>
</dbReference>
<dbReference type="Gene3D" id="3.30.70.1060">
    <property type="entry name" value="Dimeric alpha+beta barrel"/>
    <property type="match status" value="1"/>
</dbReference>
<protein>
    <recommendedName>
        <fullName evidence="2">YCII-related domain-containing protein</fullName>
    </recommendedName>
</protein>
<dbReference type="SUPFAM" id="SSF54909">
    <property type="entry name" value="Dimeric alpha+beta barrel"/>
    <property type="match status" value="1"/>
</dbReference>
<gene>
    <name evidence="3" type="ORF">ERS852471_02446</name>
</gene>
<evidence type="ECO:0000313" key="3">
    <source>
        <dbReference type="EMBL" id="CUO84528.1"/>
    </source>
</evidence>
<dbReference type="EMBL" id="CYZX01000017">
    <property type="protein sequence ID" value="CUO84528.1"/>
    <property type="molecule type" value="Genomic_DNA"/>
</dbReference>
<dbReference type="OrthoDB" id="2058240at2"/>
<reference evidence="3 4" key="1">
    <citation type="submission" date="2015-09" db="EMBL/GenBank/DDBJ databases">
        <authorList>
            <consortium name="Pathogen Informatics"/>
        </authorList>
    </citation>
    <scope>NUCLEOTIDE SEQUENCE [LARGE SCALE GENOMIC DNA]</scope>
    <source>
        <strain evidence="3 4">2789STDY5834856</strain>
    </source>
</reference>
<proteinExistence type="inferred from homology"/>
<comment type="similarity">
    <text evidence="1">Belongs to the YciI family.</text>
</comment>
<evidence type="ECO:0000256" key="1">
    <source>
        <dbReference type="ARBA" id="ARBA00007689"/>
    </source>
</evidence>
<feature type="domain" description="YCII-related" evidence="2">
    <location>
        <begin position="15"/>
        <end position="84"/>
    </location>
</feature>
<evidence type="ECO:0000313" key="4">
    <source>
        <dbReference type="Proteomes" id="UP000095594"/>
    </source>
</evidence>
<evidence type="ECO:0000259" key="2">
    <source>
        <dbReference type="Pfam" id="PF03795"/>
    </source>
</evidence>
<dbReference type="PANTHER" id="PTHR37828:SF1">
    <property type="entry name" value="YCII-RELATED DOMAIN-CONTAINING PROTEIN"/>
    <property type="match status" value="1"/>
</dbReference>
<dbReference type="AlphaFoldDB" id="A0A174IGN7"/>
<sequence length="98" mass="11449">MRYFIVEGTIINADLMNDNIMKKHMEYSQKAMNEGLILMSGLKEDMSGGLFIMKSESIEKVDNYLCNEPLKVNGIQEYKIVEFSPHYFNQSPNDWFNK</sequence>
<name>A0A174IGN7_9CLOT</name>
<dbReference type="InterPro" id="IPR011008">
    <property type="entry name" value="Dimeric_a/b-barrel"/>
</dbReference>
<accession>A0A174IGN7</accession>
<dbReference type="RefSeq" id="WP_055266940.1">
    <property type="nucleotide sequence ID" value="NZ_CABIXQ010000017.1"/>
</dbReference>